<evidence type="ECO:0000313" key="3">
    <source>
        <dbReference type="EMBL" id="CAL1151556.1"/>
    </source>
</evidence>
<dbReference type="EMBL" id="CAMXCT030002443">
    <property type="protein sequence ID" value="CAL4785493.1"/>
    <property type="molecule type" value="Genomic_DNA"/>
</dbReference>
<keyword evidence="5" id="KW-1185">Reference proteome</keyword>
<dbReference type="OrthoDB" id="407630at2759"/>
<evidence type="ECO:0000259" key="1">
    <source>
        <dbReference type="PROSITE" id="PS50904"/>
    </source>
</evidence>
<evidence type="ECO:0000313" key="5">
    <source>
        <dbReference type="Proteomes" id="UP001152797"/>
    </source>
</evidence>
<reference evidence="2" key="1">
    <citation type="submission" date="2022-10" db="EMBL/GenBank/DDBJ databases">
        <authorList>
            <person name="Chen Y."/>
            <person name="Dougan E. K."/>
            <person name="Chan C."/>
            <person name="Rhodes N."/>
            <person name="Thang M."/>
        </authorList>
    </citation>
    <scope>NUCLEOTIDE SEQUENCE</scope>
</reference>
<dbReference type="Proteomes" id="UP001152797">
    <property type="component" value="Unassembled WGS sequence"/>
</dbReference>
<dbReference type="EMBL" id="CAMXCT010002443">
    <property type="protein sequence ID" value="CAI3998181.1"/>
    <property type="molecule type" value="Genomic_DNA"/>
</dbReference>
<dbReference type="AlphaFoldDB" id="A0A9P1G3H7"/>
<reference evidence="3" key="2">
    <citation type="submission" date="2024-04" db="EMBL/GenBank/DDBJ databases">
        <authorList>
            <person name="Chen Y."/>
            <person name="Shah S."/>
            <person name="Dougan E. K."/>
            <person name="Thang M."/>
            <person name="Chan C."/>
        </authorList>
    </citation>
    <scope>NUCLEOTIDE SEQUENCE [LARGE SCALE GENOMIC DNA]</scope>
</reference>
<name>A0A9P1G3H7_9DINO</name>
<comment type="caution">
    <text evidence="2">The sequence shown here is derived from an EMBL/GenBank/DDBJ whole genome shotgun (WGS) entry which is preliminary data.</text>
</comment>
<dbReference type="EMBL" id="CAMXCT020002443">
    <property type="protein sequence ID" value="CAL1151556.1"/>
    <property type="molecule type" value="Genomic_DNA"/>
</dbReference>
<dbReference type="Pfam" id="PF04707">
    <property type="entry name" value="PRELI"/>
    <property type="match status" value="1"/>
</dbReference>
<dbReference type="InterPro" id="IPR006797">
    <property type="entry name" value="PRELI/MSF1_dom"/>
</dbReference>
<evidence type="ECO:0000313" key="4">
    <source>
        <dbReference type="EMBL" id="CAL4785493.1"/>
    </source>
</evidence>
<gene>
    <name evidence="2" type="ORF">C1SCF055_LOCUS24500</name>
</gene>
<sequence>MDVRRVFYCMFPIPKLAEKLLGRRATVICVEEAHWDLNRRRLTVHGRNETGQSVLRIDEVCCYTEVAPGKTLYTQSATVKYKKGLLSGLLTPVAAEILSGVCQRNARSGLSAMIAGSERERATLAGEVIPIPVDSGSSHLPLLLSGVVAASALLLWRCVP</sequence>
<dbReference type="PROSITE" id="PS50904">
    <property type="entry name" value="PRELI_MSF1"/>
    <property type="match status" value="1"/>
</dbReference>
<proteinExistence type="predicted"/>
<accession>A0A9P1G3H7</accession>
<evidence type="ECO:0000313" key="2">
    <source>
        <dbReference type="EMBL" id="CAI3998181.1"/>
    </source>
</evidence>
<organism evidence="2">
    <name type="scientific">Cladocopium goreaui</name>
    <dbReference type="NCBI Taxonomy" id="2562237"/>
    <lineage>
        <taxon>Eukaryota</taxon>
        <taxon>Sar</taxon>
        <taxon>Alveolata</taxon>
        <taxon>Dinophyceae</taxon>
        <taxon>Suessiales</taxon>
        <taxon>Symbiodiniaceae</taxon>
        <taxon>Cladocopium</taxon>
    </lineage>
</organism>
<protein>
    <submittedName>
        <fullName evidence="4">Ankyrin repeat and KH domain-containing protein</fullName>
    </submittedName>
</protein>
<feature type="domain" description="PRELI/MSF1" evidence="1">
    <location>
        <begin position="1"/>
        <end position="124"/>
    </location>
</feature>